<dbReference type="Gene3D" id="2.60.120.920">
    <property type="match status" value="1"/>
</dbReference>
<dbReference type="SUPFAM" id="SSF49899">
    <property type="entry name" value="Concanavalin A-like lectins/glucanases"/>
    <property type="match status" value="1"/>
</dbReference>
<keyword evidence="1" id="KW-0479">Metal-binding</keyword>
<accession>A0AAD7R4D4</accession>
<keyword evidence="2" id="KW-0863">Zinc-finger</keyword>
<feature type="domain" description="B30.2/SPRY" evidence="4">
    <location>
        <begin position="63"/>
        <end position="252"/>
    </location>
</feature>
<reference evidence="5" key="1">
    <citation type="journal article" date="2023" name="Science">
        <title>Genome structures resolve the early diversification of teleost fishes.</title>
        <authorList>
            <person name="Parey E."/>
            <person name="Louis A."/>
            <person name="Montfort J."/>
            <person name="Bouchez O."/>
            <person name="Roques C."/>
            <person name="Iampietro C."/>
            <person name="Lluch J."/>
            <person name="Castinel A."/>
            <person name="Donnadieu C."/>
            <person name="Desvignes T."/>
            <person name="Floi Bucao C."/>
            <person name="Jouanno E."/>
            <person name="Wen M."/>
            <person name="Mejri S."/>
            <person name="Dirks R."/>
            <person name="Jansen H."/>
            <person name="Henkel C."/>
            <person name="Chen W.J."/>
            <person name="Zahm M."/>
            <person name="Cabau C."/>
            <person name="Klopp C."/>
            <person name="Thompson A.W."/>
            <person name="Robinson-Rechavi M."/>
            <person name="Braasch I."/>
            <person name="Lecointre G."/>
            <person name="Bobe J."/>
            <person name="Postlethwait J.H."/>
            <person name="Berthelot C."/>
            <person name="Roest Crollius H."/>
            <person name="Guiguen Y."/>
        </authorList>
    </citation>
    <scope>NUCLEOTIDE SEQUENCE</scope>
    <source>
        <strain evidence="5">NC1722</strain>
    </source>
</reference>
<dbReference type="GO" id="GO:0005737">
    <property type="term" value="C:cytoplasm"/>
    <property type="evidence" value="ECO:0007669"/>
    <property type="project" value="UniProtKB-ARBA"/>
</dbReference>
<evidence type="ECO:0000313" key="6">
    <source>
        <dbReference type="Proteomes" id="UP001221898"/>
    </source>
</evidence>
<dbReference type="InterPro" id="IPR003879">
    <property type="entry name" value="Butyrophylin_SPRY"/>
</dbReference>
<feature type="non-terminal residue" evidence="5">
    <location>
        <position position="252"/>
    </location>
</feature>
<dbReference type="InterPro" id="IPR006574">
    <property type="entry name" value="PRY"/>
</dbReference>
<dbReference type="Pfam" id="PF00622">
    <property type="entry name" value="SPRY"/>
    <property type="match status" value="1"/>
</dbReference>
<dbReference type="InterPro" id="IPR051051">
    <property type="entry name" value="E3_ubiq-ligase_TRIM/RNF"/>
</dbReference>
<dbReference type="EMBL" id="JAINUG010000758">
    <property type="protein sequence ID" value="KAJ8362112.1"/>
    <property type="molecule type" value="Genomic_DNA"/>
</dbReference>
<dbReference type="AlphaFoldDB" id="A0AAD7R4D4"/>
<dbReference type="GO" id="GO:0008270">
    <property type="term" value="F:zinc ion binding"/>
    <property type="evidence" value="ECO:0007669"/>
    <property type="project" value="UniProtKB-KW"/>
</dbReference>
<dbReference type="InterPro" id="IPR013320">
    <property type="entry name" value="ConA-like_dom_sf"/>
</dbReference>
<evidence type="ECO:0000256" key="1">
    <source>
        <dbReference type="ARBA" id="ARBA00022723"/>
    </source>
</evidence>
<organism evidence="5 6">
    <name type="scientific">Aldrovandia affinis</name>
    <dbReference type="NCBI Taxonomy" id="143900"/>
    <lineage>
        <taxon>Eukaryota</taxon>
        <taxon>Metazoa</taxon>
        <taxon>Chordata</taxon>
        <taxon>Craniata</taxon>
        <taxon>Vertebrata</taxon>
        <taxon>Euteleostomi</taxon>
        <taxon>Actinopterygii</taxon>
        <taxon>Neopterygii</taxon>
        <taxon>Teleostei</taxon>
        <taxon>Notacanthiformes</taxon>
        <taxon>Halosauridae</taxon>
        <taxon>Aldrovandia</taxon>
    </lineage>
</organism>
<gene>
    <name evidence="5" type="ORF">AAFF_G00395410</name>
</gene>
<dbReference type="InterPro" id="IPR043136">
    <property type="entry name" value="B30.2/SPRY_sf"/>
</dbReference>
<sequence>GDLPRVTINPQVSFEAVRKQVSELKERLEDICKGELVKISQTAALRASALTITPPAALWVGFERMKEVHILEPRTSEFLQYSCQLKLDPNTVHRLLHLSEGNREVTRVGQIQPYPDHPERFDSWGQVLCREGLSGRCYWEAEWRGRVRIAVSYKEISRKGGGLDCGLGCNDKSWSLECCPSRFWHNNKSTKLPAPPSSTVGVYLDHKAGTMSFYSISDTMTLLHRVQTTFTQPLYPGLWVNSDSSVKLCDLG</sequence>
<dbReference type="CDD" id="cd16040">
    <property type="entry name" value="SPRY_PRY_SNTX"/>
    <property type="match status" value="1"/>
</dbReference>
<dbReference type="SMART" id="SM00449">
    <property type="entry name" value="SPRY"/>
    <property type="match status" value="1"/>
</dbReference>
<dbReference type="SMART" id="SM00589">
    <property type="entry name" value="PRY"/>
    <property type="match status" value="1"/>
</dbReference>
<evidence type="ECO:0000256" key="2">
    <source>
        <dbReference type="ARBA" id="ARBA00022771"/>
    </source>
</evidence>
<dbReference type="PANTHER" id="PTHR25465">
    <property type="entry name" value="B-BOX DOMAIN CONTAINING"/>
    <property type="match status" value="1"/>
</dbReference>
<dbReference type="Pfam" id="PF13765">
    <property type="entry name" value="PRY"/>
    <property type="match status" value="1"/>
</dbReference>
<dbReference type="InterPro" id="IPR001870">
    <property type="entry name" value="B30.2/SPRY"/>
</dbReference>
<dbReference type="InterPro" id="IPR003877">
    <property type="entry name" value="SPRY_dom"/>
</dbReference>
<evidence type="ECO:0000259" key="4">
    <source>
        <dbReference type="PROSITE" id="PS50188"/>
    </source>
</evidence>
<dbReference type="PANTHER" id="PTHR25465:SF5">
    <property type="entry name" value="E3 UBIQUITIN_ISG15 LIGASE TRIM25-RELATED"/>
    <property type="match status" value="1"/>
</dbReference>
<keyword evidence="3" id="KW-0862">Zinc</keyword>
<evidence type="ECO:0000313" key="5">
    <source>
        <dbReference type="EMBL" id="KAJ8362112.1"/>
    </source>
</evidence>
<protein>
    <recommendedName>
        <fullName evidence="4">B30.2/SPRY domain-containing protein</fullName>
    </recommendedName>
</protein>
<dbReference type="PRINTS" id="PR01407">
    <property type="entry name" value="BUTYPHLNCDUF"/>
</dbReference>
<keyword evidence="6" id="KW-1185">Reference proteome</keyword>
<evidence type="ECO:0000256" key="3">
    <source>
        <dbReference type="ARBA" id="ARBA00022833"/>
    </source>
</evidence>
<proteinExistence type="predicted"/>
<dbReference type="PROSITE" id="PS50188">
    <property type="entry name" value="B302_SPRY"/>
    <property type="match status" value="1"/>
</dbReference>
<dbReference type="Proteomes" id="UP001221898">
    <property type="component" value="Unassembled WGS sequence"/>
</dbReference>
<name>A0AAD7R4D4_9TELE</name>
<comment type="caution">
    <text evidence="5">The sequence shown here is derived from an EMBL/GenBank/DDBJ whole genome shotgun (WGS) entry which is preliminary data.</text>
</comment>